<dbReference type="InterPro" id="IPR056884">
    <property type="entry name" value="NPHP3-like_N"/>
</dbReference>
<keyword evidence="1" id="KW-0677">Repeat</keyword>
<evidence type="ECO:0000313" key="4">
    <source>
        <dbReference type="EMBL" id="KIK60078.1"/>
    </source>
</evidence>
<accession>A0A0D0CVN7</accession>
<dbReference type="OrthoDB" id="4760524at2759"/>
<keyword evidence="5" id="KW-1185">Reference proteome</keyword>
<dbReference type="Pfam" id="PF24883">
    <property type="entry name" value="NPHP3_N"/>
    <property type="match status" value="2"/>
</dbReference>
<evidence type="ECO:0000259" key="3">
    <source>
        <dbReference type="Pfam" id="PF24883"/>
    </source>
</evidence>
<dbReference type="HOGENOM" id="CLU_000288_6_10_1"/>
<name>A0A0D0CVN7_9AGAR</name>
<dbReference type="SUPFAM" id="SSF52540">
    <property type="entry name" value="P-loop containing nucleoside triphosphate hydrolases"/>
    <property type="match status" value="1"/>
</dbReference>
<feature type="region of interest" description="Disordered" evidence="2">
    <location>
        <begin position="190"/>
        <end position="215"/>
    </location>
</feature>
<proteinExistence type="predicted"/>
<protein>
    <recommendedName>
        <fullName evidence="3">Nephrocystin 3-like N-terminal domain-containing protein</fullName>
    </recommendedName>
</protein>
<feature type="domain" description="Nephrocystin 3-like N-terminal" evidence="3">
    <location>
        <begin position="62"/>
        <end position="176"/>
    </location>
</feature>
<dbReference type="Proteomes" id="UP000053593">
    <property type="component" value="Unassembled WGS sequence"/>
</dbReference>
<gene>
    <name evidence="4" type="ORF">GYMLUDRAFT_44069</name>
</gene>
<evidence type="ECO:0000313" key="5">
    <source>
        <dbReference type="Proteomes" id="UP000053593"/>
    </source>
</evidence>
<evidence type="ECO:0000256" key="1">
    <source>
        <dbReference type="ARBA" id="ARBA00022737"/>
    </source>
</evidence>
<reference evidence="4 5" key="1">
    <citation type="submission" date="2014-04" db="EMBL/GenBank/DDBJ databases">
        <title>Evolutionary Origins and Diversification of the Mycorrhizal Mutualists.</title>
        <authorList>
            <consortium name="DOE Joint Genome Institute"/>
            <consortium name="Mycorrhizal Genomics Consortium"/>
            <person name="Kohler A."/>
            <person name="Kuo A."/>
            <person name="Nagy L.G."/>
            <person name="Floudas D."/>
            <person name="Copeland A."/>
            <person name="Barry K.W."/>
            <person name="Cichocki N."/>
            <person name="Veneault-Fourrey C."/>
            <person name="LaButti K."/>
            <person name="Lindquist E.A."/>
            <person name="Lipzen A."/>
            <person name="Lundell T."/>
            <person name="Morin E."/>
            <person name="Murat C."/>
            <person name="Riley R."/>
            <person name="Ohm R."/>
            <person name="Sun H."/>
            <person name="Tunlid A."/>
            <person name="Henrissat B."/>
            <person name="Grigoriev I.V."/>
            <person name="Hibbett D.S."/>
            <person name="Martin F."/>
        </authorList>
    </citation>
    <scope>NUCLEOTIDE SEQUENCE [LARGE SCALE GENOMIC DNA]</scope>
    <source>
        <strain evidence="4 5">FD-317 M1</strain>
    </source>
</reference>
<feature type="domain" description="Nephrocystin 3-like N-terminal" evidence="3">
    <location>
        <begin position="185"/>
        <end position="264"/>
    </location>
</feature>
<dbReference type="PANTHER" id="PTHR10039">
    <property type="entry name" value="AMELOGENIN"/>
    <property type="match status" value="1"/>
</dbReference>
<dbReference type="PANTHER" id="PTHR10039:SF14">
    <property type="entry name" value="NACHT DOMAIN-CONTAINING PROTEIN"/>
    <property type="match status" value="1"/>
</dbReference>
<organism evidence="4 5">
    <name type="scientific">Collybiopsis luxurians FD-317 M1</name>
    <dbReference type="NCBI Taxonomy" id="944289"/>
    <lineage>
        <taxon>Eukaryota</taxon>
        <taxon>Fungi</taxon>
        <taxon>Dikarya</taxon>
        <taxon>Basidiomycota</taxon>
        <taxon>Agaricomycotina</taxon>
        <taxon>Agaricomycetes</taxon>
        <taxon>Agaricomycetidae</taxon>
        <taxon>Agaricales</taxon>
        <taxon>Marasmiineae</taxon>
        <taxon>Omphalotaceae</taxon>
        <taxon>Collybiopsis</taxon>
        <taxon>Collybiopsis luxurians</taxon>
    </lineage>
</organism>
<evidence type="ECO:0000256" key="2">
    <source>
        <dbReference type="SAM" id="MobiDB-lite"/>
    </source>
</evidence>
<dbReference type="InterPro" id="IPR027417">
    <property type="entry name" value="P-loop_NTPase"/>
</dbReference>
<dbReference type="AlphaFoldDB" id="A0A0D0CVN7"/>
<sequence>MFNRSHNFTISGGNFNNAGRDLNLNIYEERGERGLSTLHRYTTTTASFDAEARYPPPLCHPGTRDAILRDLESWASSTAESDNFRVCWLHGPAGAGKSAIAQTFAQTCAGNGSLLGSFFFWRSDPSRNNPQHLIATIALQMAIAIPDLRAAVDAAVIHNPFTPTSSIETQCEDLIFMPWLKSQVHRELRNRRNRKESSRASPESSGGVLSEGYSKSSSATGARVLIVDGLDECSSSHNQERILLILAKMVEKLYPPIRILVCSRPEPRIKESFKGPRFKAICRWIPLDDTYQASKDILLFLEDGFRKILERHSHSMDHVPRPWPTFQQIEYLVQKSSGQFIYASTVLKYIDDDGDVPADRLDVILGLQAYEGTDSPFAELDALYIQILSTVKKKNLLLQVLAARIAFESGWKDINFVDFLDIPVGILHAMSFGIHALFQGPSPVDSGFEFSHASFPDFLLDCNRSLQFHVDESGGHDFLARRCLELYKHLPLYSNYILSEWAYHCAYASGTEDLLLKLNSFPVYTAITEATAKYAMLKPEWTSDLATLLGYVFRIWRKFQVSLSFSWKIVNG</sequence>
<dbReference type="EMBL" id="KN834777">
    <property type="protein sequence ID" value="KIK60078.1"/>
    <property type="molecule type" value="Genomic_DNA"/>
</dbReference>
<dbReference type="Gene3D" id="3.40.50.300">
    <property type="entry name" value="P-loop containing nucleotide triphosphate hydrolases"/>
    <property type="match status" value="1"/>
</dbReference>